<dbReference type="CDD" id="cd02440">
    <property type="entry name" value="AdoMet_MTases"/>
    <property type="match status" value="1"/>
</dbReference>
<accession>F5XPM0</accession>
<dbReference type="PANTHER" id="PTHR43591">
    <property type="entry name" value="METHYLTRANSFERASE"/>
    <property type="match status" value="1"/>
</dbReference>
<organism evidence="2 3">
    <name type="scientific">Microlunatus phosphovorus (strain ATCC 700054 / DSM 10555 / JCM 9379 / NBRC 101784 / NCIMB 13414 / VKM Ac-1990 / NM-1)</name>
    <dbReference type="NCBI Taxonomy" id="1032480"/>
    <lineage>
        <taxon>Bacteria</taxon>
        <taxon>Bacillati</taxon>
        <taxon>Actinomycetota</taxon>
        <taxon>Actinomycetes</taxon>
        <taxon>Propionibacteriales</taxon>
        <taxon>Propionibacteriaceae</taxon>
        <taxon>Microlunatus</taxon>
    </lineage>
</organism>
<dbReference type="InterPro" id="IPR013216">
    <property type="entry name" value="Methyltransf_11"/>
</dbReference>
<dbReference type="SUPFAM" id="SSF53335">
    <property type="entry name" value="S-adenosyl-L-methionine-dependent methyltransferases"/>
    <property type="match status" value="1"/>
</dbReference>
<dbReference type="STRING" id="1032480.MLP_13140"/>
<dbReference type="GO" id="GO:0032259">
    <property type="term" value="P:methylation"/>
    <property type="evidence" value="ECO:0007669"/>
    <property type="project" value="UniProtKB-KW"/>
</dbReference>
<evidence type="ECO:0000313" key="3">
    <source>
        <dbReference type="Proteomes" id="UP000007947"/>
    </source>
</evidence>
<dbReference type="EC" id="2.1.1.-" evidence="2"/>
<gene>
    <name evidence="2" type="ordered locus">MLP_13140</name>
</gene>
<reference evidence="2 3" key="1">
    <citation type="submission" date="2011-05" db="EMBL/GenBank/DDBJ databases">
        <title>Whole genome sequence of Microlunatus phosphovorus NM-1.</title>
        <authorList>
            <person name="Hosoyama A."/>
            <person name="Sasaki K."/>
            <person name="Harada T."/>
            <person name="Igarashi R."/>
            <person name="Kawakoshi A."/>
            <person name="Sasagawa M."/>
            <person name="Fukada J."/>
            <person name="Nakamura S."/>
            <person name="Katano Y."/>
            <person name="Hanada S."/>
            <person name="Kamagata Y."/>
            <person name="Nakamura N."/>
            <person name="Yamazaki S."/>
            <person name="Fujita N."/>
        </authorList>
    </citation>
    <scope>NUCLEOTIDE SEQUENCE [LARGE SCALE GENOMIC DNA]</scope>
    <source>
        <strain evidence="3">ATCC 700054 / DSM 10555 / JCM 9379 / NBRC 101784 / NCIMB 13414 / VKM Ac-1990 / NM-1</strain>
    </source>
</reference>
<evidence type="ECO:0000313" key="2">
    <source>
        <dbReference type="EMBL" id="BAK34328.1"/>
    </source>
</evidence>
<dbReference type="eggNOG" id="COG2226">
    <property type="taxonomic scope" value="Bacteria"/>
</dbReference>
<dbReference type="AlphaFoldDB" id="F5XPM0"/>
<dbReference type="HOGENOM" id="CLU_037990_2_4_11"/>
<dbReference type="Pfam" id="PF08241">
    <property type="entry name" value="Methyltransf_11"/>
    <property type="match status" value="1"/>
</dbReference>
<dbReference type="EMBL" id="AP012204">
    <property type="protein sequence ID" value="BAK34328.1"/>
    <property type="molecule type" value="Genomic_DNA"/>
</dbReference>
<dbReference type="PANTHER" id="PTHR43591:SF24">
    <property type="entry name" value="2-METHOXY-6-POLYPRENYL-1,4-BENZOQUINOL METHYLASE, MITOCHONDRIAL"/>
    <property type="match status" value="1"/>
</dbReference>
<dbReference type="KEGG" id="mph:MLP_13140"/>
<dbReference type="InterPro" id="IPR029063">
    <property type="entry name" value="SAM-dependent_MTases_sf"/>
</dbReference>
<name>F5XPM0_MICPN</name>
<dbReference type="Gene3D" id="3.40.50.150">
    <property type="entry name" value="Vaccinia Virus protein VP39"/>
    <property type="match status" value="1"/>
</dbReference>
<protein>
    <submittedName>
        <fullName evidence="2">Putative methyltransferase</fullName>
        <ecNumber evidence="2">2.1.1.-</ecNumber>
    </submittedName>
</protein>
<keyword evidence="2" id="KW-0489">Methyltransferase</keyword>
<keyword evidence="3" id="KW-1185">Reference proteome</keyword>
<dbReference type="GO" id="GO:0008757">
    <property type="term" value="F:S-adenosylmethionine-dependent methyltransferase activity"/>
    <property type="evidence" value="ECO:0007669"/>
    <property type="project" value="InterPro"/>
</dbReference>
<keyword evidence="2" id="KW-0808">Transferase</keyword>
<evidence type="ECO:0000259" key="1">
    <source>
        <dbReference type="Pfam" id="PF08241"/>
    </source>
</evidence>
<feature type="domain" description="Methyltransferase type 11" evidence="1">
    <location>
        <begin position="55"/>
        <end position="146"/>
    </location>
</feature>
<proteinExistence type="predicted"/>
<dbReference type="Proteomes" id="UP000007947">
    <property type="component" value="Chromosome"/>
</dbReference>
<sequence>MRLGEMITMAAQDPARLFAVAADAYDRLMGRYLPTLGVAFGDAAEVGSVSGQRALDVGCGPGGLTTELVRRLGAEQVAAIDPSSSFVEACRERHPGVDVRQGVAEELPWAADSFDVTLGSLIAGFLRDPARAAAEMCRVTRPGGRVGLCFWEIERMPLITTYWQAVSGVDPAARGEAELFGRRAGQLSGLLTDAGLETVRESSLLATARYADIDDWWSSFTGGAGPVGAQYTRMDDDQRARVRAHGYQLLGSPTGPFELDAYAWCAVGRVPI</sequence>